<reference evidence="1" key="1">
    <citation type="submission" date="2021-06" db="EMBL/GenBank/DDBJ databases">
        <authorList>
            <person name="Kallberg Y."/>
            <person name="Tangrot J."/>
            <person name="Rosling A."/>
        </authorList>
    </citation>
    <scope>NUCLEOTIDE SEQUENCE</scope>
    <source>
        <strain evidence="1">MA461A</strain>
    </source>
</reference>
<protein>
    <submittedName>
        <fullName evidence="1">2589_t:CDS:1</fullName>
    </submittedName>
</protein>
<evidence type="ECO:0000313" key="2">
    <source>
        <dbReference type="Proteomes" id="UP000789920"/>
    </source>
</evidence>
<evidence type="ECO:0000313" key="1">
    <source>
        <dbReference type="EMBL" id="CAG8576986.1"/>
    </source>
</evidence>
<proteinExistence type="predicted"/>
<sequence>MDVNPVAKIISRAFHQLSIDSNNLLLSGILDVENIIAKHSLIREELEKEDLWKTVNKQFQYITLDKKLFKFIIDIQQDQSANIPECESQSLFSNTRDLVKSMLRLWRISEYTIQSSSINKSTWEHDILDPIVKYITYNLEEDIFMR</sequence>
<dbReference type="EMBL" id="CAJVQC010007262">
    <property type="protein sequence ID" value="CAG8576986.1"/>
    <property type="molecule type" value="Genomic_DNA"/>
</dbReference>
<gene>
    <name evidence="1" type="ORF">RPERSI_LOCUS4981</name>
</gene>
<accession>A0ACA9MBM2</accession>
<name>A0ACA9MBM2_9GLOM</name>
<feature type="non-terminal residue" evidence="1">
    <location>
        <position position="146"/>
    </location>
</feature>
<dbReference type="Proteomes" id="UP000789920">
    <property type="component" value="Unassembled WGS sequence"/>
</dbReference>
<keyword evidence="2" id="KW-1185">Reference proteome</keyword>
<comment type="caution">
    <text evidence="1">The sequence shown here is derived from an EMBL/GenBank/DDBJ whole genome shotgun (WGS) entry which is preliminary data.</text>
</comment>
<organism evidence="1 2">
    <name type="scientific">Racocetra persica</name>
    <dbReference type="NCBI Taxonomy" id="160502"/>
    <lineage>
        <taxon>Eukaryota</taxon>
        <taxon>Fungi</taxon>
        <taxon>Fungi incertae sedis</taxon>
        <taxon>Mucoromycota</taxon>
        <taxon>Glomeromycotina</taxon>
        <taxon>Glomeromycetes</taxon>
        <taxon>Diversisporales</taxon>
        <taxon>Gigasporaceae</taxon>
        <taxon>Racocetra</taxon>
    </lineage>
</organism>